<comment type="caution">
    <text evidence="1">The sequence shown here is derived from an EMBL/GenBank/DDBJ whole genome shotgun (WGS) entry which is preliminary data.</text>
</comment>
<dbReference type="EMBL" id="SOSA01000031">
    <property type="protein sequence ID" value="THC98891.1"/>
    <property type="molecule type" value="Genomic_DNA"/>
</dbReference>
<name>A0A4S3JUB1_9EURO</name>
<proteinExistence type="predicted"/>
<accession>A0A4S3JUB1</accession>
<dbReference type="AlphaFoldDB" id="A0A4S3JUB1"/>
<protein>
    <submittedName>
        <fullName evidence="1">Uncharacterized protein</fullName>
    </submittedName>
</protein>
<evidence type="ECO:0000313" key="2">
    <source>
        <dbReference type="Proteomes" id="UP000308092"/>
    </source>
</evidence>
<sequence length="25" mass="2763">MVLAFYTNLGAPKSTQAHNLETIRS</sequence>
<organism evidence="1 2">
    <name type="scientific">Aspergillus tanneri</name>
    <dbReference type="NCBI Taxonomy" id="1220188"/>
    <lineage>
        <taxon>Eukaryota</taxon>
        <taxon>Fungi</taxon>
        <taxon>Dikarya</taxon>
        <taxon>Ascomycota</taxon>
        <taxon>Pezizomycotina</taxon>
        <taxon>Eurotiomycetes</taxon>
        <taxon>Eurotiomycetidae</taxon>
        <taxon>Eurotiales</taxon>
        <taxon>Aspergillaceae</taxon>
        <taxon>Aspergillus</taxon>
        <taxon>Aspergillus subgen. Circumdati</taxon>
    </lineage>
</organism>
<gene>
    <name evidence="1" type="ORF">EYZ11_001604</name>
</gene>
<dbReference type="VEuPathDB" id="FungiDB:EYZ11_001604"/>
<evidence type="ECO:0000313" key="1">
    <source>
        <dbReference type="EMBL" id="THC98891.1"/>
    </source>
</evidence>
<keyword evidence="2" id="KW-1185">Reference proteome</keyword>
<reference evidence="1 2" key="1">
    <citation type="submission" date="2019-03" db="EMBL/GenBank/DDBJ databases">
        <title>The genome sequence of a newly discovered highly antifungal drug resistant Aspergillus species, Aspergillus tanneri NIH 1004.</title>
        <authorList>
            <person name="Mounaud S."/>
            <person name="Singh I."/>
            <person name="Joardar V."/>
            <person name="Pakala S."/>
            <person name="Pakala S."/>
            <person name="Venepally P."/>
            <person name="Hoover J."/>
            <person name="Nierman W."/>
            <person name="Chung J."/>
            <person name="Losada L."/>
        </authorList>
    </citation>
    <scope>NUCLEOTIDE SEQUENCE [LARGE SCALE GENOMIC DNA]</scope>
    <source>
        <strain evidence="1 2">NIH1004</strain>
    </source>
</reference>
<dbReference type="Proteomes" id="UP000308092">
    <property type="component" value="Unassembled WGS sequence"/>
</dbReference>